<keyword evidence="3" id="KW-1185">Reference proteome</keyword>
<dbReference type="EMBL" id="QGGL01000006">
    <property type="protein sequence ID" value="PWK13961.1"/>
    <property type="molecule type" value="Genomic_DNA"/>
</dbReference>
<dbReference type="Proteomes" id="UP000245634">
    <property type="component" value="Unassembled WGS sequence"/>
</dbReference>
<dbReference type="OrthoDB" id="2381222at2"/>
<evidence type="ECO:0000313" key="2">
    <source>
        <dbReference type="EMBL" id="PWK13961.1"/>
    </source>
</evidence>
<evidence type="ECO:0000256" key="1">
    <source>
        <dbReference type="SAM" id="MobiDB-lite"/>
    </source>
</evidence>
<name>A0A316D9U0_9BACL</name>
<feature type="region of interest" description="Disordered" evidence="1">
    <location>
        <begin position="144"/>
        <end position="166"/>
    </location>
</feature>
<proteinExistence type="predicted"/>
<comment type="caution">
    <text evidence="2">The sequence shown here is derived from an EMBL/GenBank/DDBJ whole genome shotgun (WGS) entry which is preliminary data.</text>
</comment>
<dbReference type="AlphaFoldDB" id="A0A316D9U0"/>
<organism evidence="2 3">
    <name type="scientific">Tumebacillus permanentifrigoris</name>
    <dbReference type="NCBI Taxonomy" id="378543"/>
    <lineage>
        <taxon>Bacteria</taxon>
        <taxon>Bacillati</taxon>
        <taxon>Bacillota</taxon>
        <taxon>Bacilli</taxon>
        <taxon>Bacillales</taxon>
        <taxon>Alicyclobacillaceae</taxon>
        <taxon>Tumebacillus</taxon>
    </lineage>
</organism>
<protein>
    <submittedName>
        <fullName evidence="2">Uncharacterized protein</fullName>
    </submittedName>
</protein>
<sequence length="249" mass="26990">MKNSTKILSATLVVAVVSTFGYVFLEKKAPFEATSAPAPVAVQKAVADQQEKTDPNQPLITVPESEYPIIGSHGSFWVYTNLGELYQNADIVAEINVVDQETVPIDIGDVSTCSQVSVVQVYKGDSVPSTLLVTEVGGVQDLSKLPKLDKPGSGQEPKNPQGMIEDTLEGSPVMKPGNSYVVFLTKNPNPKWGYNIVGSVQGKLKIDSKTKKIVNTVAPAYVTQDMFFLQRQFNGKDMIVAENLIKQAK</sequence>
<evidence type="ECO:0000313" key="3">
    <source>
        <dbReference type="Proteomes" id="UP000245634"/>
    </source>
</evidence>
<gene>
    <name evidence="2" type="ORF">C7459_106259</name>
</gene>
<reference evidence="2 3" key="1">
    <citation type="submission" date="2018-05" db="EMBL/GenBank/DDBJ databases">
        <title>Genomic Encyclopedia of Type Strains, Phase IV (KMG-IV): sequencing the most valuable type-strain genomes for metagenomic binning, comparative biology and taxonomic classification.</title>
        <authorList>
            <person name="Goeker M."/>
        </authorList>
    </citation>
    <scope>NUCLEOTIDE SEQUENCE [LARGE SCALE GENOMIC DNA]</scope>
    <source>
        <strain evidence="2 3">DSM 18773</strain>
    </source>
</reference>
<accession>A0A316D9U0</accession>
<dbReference type="RefSeq" id="WP_109688512.1">
    <property type="nucleotide sequence ID" value="NZ_QGGL01000006.1"/>
</dbReference>